<sequence>MRQEVYLKDHCYPPHLIITWIPSALFPQEEGLEPFKGASEEAEEAGSGWDSYTYNPAMFTEEEKDKPEERGKESESESPREGAPTTKEEQLVVTADEKNTD</sequence>
<evidence type="ECO:0000256" key="1">
    <source>
        <dbReference type="SAM" id="MobiDB-lite"/>
    </source>
</evidence>
<reference evidence="2" key="1">
    <citation type="journal article" date="2022" name="bioRxiv">
        <title>Sequencing and chromosome-scale assembly of the giantPleurodeles waltlgenome.</title>
        <authorList>
            <person name="Brown T."/>
            <person name="Elewa A."/>
            <person name="Iarovenko S."/>
            <person name="Subramanian E."/>
            <person name="Araus A.J."/>
            <person name="Petzold A."/>
            <person name="Susuki M."/>
            <person name="Suzuki K.-i.T."/>
            <person name="Hayashi T."/>
            <person name="Toyoda A."/>
            <person name="Oliveira C."/>
            <person name="Osipova E."/>
            <person name="Leigh N.D."/>
            <person name="Simon A."/>
            <person name="Yun M.H."/>
        </authorList>
    </citation>
    <scope>NUCLEOTIDE SEQUENCE</scope>
    <source>
        <strain evidence="2">20211129_DDA</strain>
        <tissue evidence="2">Liver</tissue>
    </source>
</reference>
<dbReference type="AlphaFoldDB" id="A0AAV7TVI0"/>
<comment type="caution">
    <text evidence="2">The sequence shown here is derived from an EMBL/GenBank/DDBJ whole genome shotgun (WGS) entry which is preliminary data.</text>
</comment>
<protein>
    <submittedName>
        <fullName evidence="2">Uncharacterized protein</fullName>
    </submittedName>
</protein>
<name>A0AAV7TVI0_PLEWA</name>
<feature type="region of interest" description="Disordered" evidence="1">
    <location>
        <begin position="32"/>
        <end position="101"/>
    </location>
</feature>
<dbReference type="EMBL" id="JANPWB010000006">
    <property type="protein sequence ID" value="KAJ1180775.1"/>
    <property type="molecule type" value="Genomic_DNA"/>
</dbReference>
<evidence type="ECO:0000313" key="3">
    <source>
        <dbReference type="Proteomes" id="UP001066276"/>
    </source>
</evidence>
<organism evidence="2 3">
    <name type="scientific">Pleurodeles waltl</name>
    <name type="common">Iberian ribbed newt</name>
    <dbReference type="NCBI Taxonomy" id="8319"/>
    <lineage>
        <taxon>Eukaryota</taxon>
        <taxon>Metazoa</taxon>
        <taxon>Chordata</taxon>
        <taxon>Craniata</taxon>
        <taxon>Vertebrata</taxon>
        <taxon>Euteleostomi</taxon>
        <taxon>Amphibia</taxon>
        <taxon>Batrachia</taxon>
        <taxon>Caudata</taxon>
        <taxon>Salamandroidea</taxon>
        <taxon>Salamandridae</taxon>
        <taxon>Pleurodelinae</taxon>
        <taxon>Pleurodeles</taxon>
    </lineage>
</organism>
<evidence type="ECO:0000313" key="2">
    <source>
        <dbReference type="EMBL" id="KAJ1180775.1"/>
    </source>
</evidence>
<feature type="compositionally biased region" description="Basic and acidic residues" evidence="1">
    <location>
        <begin position="61"/>
        <end position="101"/>
    </location>
</feature>
<keyword evidence="3" id="KW-1185">Reference proteome</keyword>
<proteinExistence type="predicted"/>
<dbReference type="Proteomes" id="UP001066276">
    <property type="component" value="Chromosome 3_2"/>
</dbReference>
<gene>
    <name evidence="2" type="ORF">NDU88_005991</name>
</gene>
<accession>A0AAV7TVI0</accession>